<dbReference type="PANTHER" id="PTHR45813">
    <property type="entry name" value="IG-LIKE DOMAIN-CONTAINING PROTEIN"/>
    <property type="match status" value="1"/>
</dbReference>
<feature type="domain" description="EGF-like" evidence="3">
    <location>
        <begin position="36"/>
        <end position="68"/>
    </location>
</feature>
<evidence type="ECO:0000256" key="2">
    <source>
        <dbReference type="SAM" id="Phobius"/>
    </source>
</evidence>
<feature type="transmembrane region" description="Helical" evidence="2">
    <location>
        <begin position="813"/>
        <end position="834"/>
    </location>
</feature>
<keyword evidence="1" id="KW-0245">EGF-like domain</keyword>
<dbReference type="SMART" id="SM00409">
    <property type="entry name" value="IG"/>
    <property type="match status" value="2"/>
</dbReference>
<dbReference type="InterPro" id="IPR051587">
    <property type="entry name" value="Adhesion_GPCR"/>
</dbReference>
<evidence type="ECO:0000313" key="6">
    <source>
        <dbReference type="Proteomes" id="UP000192247"/>
    </source>
</evidence>
<dbReference type="InterPro" id="IPR007110">
    <property type="entry name" value="Ig-like_dom"/>
</dbReference>
<feature type="disulfide bond" evidence="1">
    <location>
        <begin position="18"/>
        <end position="27"/>
    </location>
</feature>
<reference evidence="5 6" key="1">
    <citation type="journal article" date="2017" name="Gigascience">
        <title>Draft genome of the honey bee ectoparasitic mite, Tropilaelaps mercedesae, is shaped by the parasitic life history.</title>
        <authorList>
            <person name="Dong X."/>
            <person name="Armstrong S.D."/>
            <person name="Xia D."/>
            <person name="Makepeace B.L."/>
            <person name="Darby A.C."/>
            <person name="Kadowaki T."/>
        </authorList>
    </citation>
    <scope>NUCLEOTIDE SEQUENCE [LARGE SCALE GENOMIC DNA]</scope>
    <source>
        <strain evidence="5">Wuxi-XJTLU</strain>
    </source>
</reference>
<feature type="transmembrane region" description="Helical" evidence="2">
    <location>
        <begin position="846"/>
        <end position="865"/>
    </location>
</feature>
<evidence type="ECO:0000256" key="1">
    <source>
        <dbReference type="PROSITE-ProRule" id="PRU00076"/>
    </source>
</evidence>
<feature type="non-terminal residue" evidence="5">
    <location>
        <position position="1"/>
    </location>
</feature>
<proteinExistence type="predicted"/>
<dbReference type="PROSITE" id="PS50835">
    <property type="entry name" value="IG_LIKE"/>
    <property type="match status" value="2"/>
</dbReference>
<dbReference type="GO" id="GO:0007189">
    <property type="term" value="P:adenylate cyclase-activating G protein-coupled receptor signaling pathway"/>
    <property type="evidence" value="ECO:0007669"/>
    <property type="project" value="TreeGrafter"/>
</dbReference>
<dbReference type="InterPro" id="IPR013783">
    <property type="entry name" value="Ig-like_fold"/>
</dbReference>
<keyword evidence="2" id="KW-0812">Transmembrane</keyword>
<gene>
    <name evidence="5" type="ORF">BIW11_13432</name>
</gene>
<dbReference type="InterPro" id="IPR036445">
    <property type="entry name" value="GPCR_2_extracell_dom_sf"/>
</dbReference>
<dbReference type="GO" id="GO:0016020">
    <property type="term" value="C:membrane"/>
    <property type="evidence" value="ECO:0007669"/>
    <property type="project" value="InterPro"/>
</dbReference>
<comment type="caution">
    <text evidence="5">The sequence shown here is derived from an EMBL/GenBank/DDBJ whole genome shotgun (WGS) entry which is preliminary data.</text>
</comment>
<feature type="domain" description="Ig-like" evidence="4">
    <location>
        <begin position="318"/>
        <end position="434"/>
    </location>
</feature>
<feature type="domain" description="EGF-like" evidence="3">
    <location>
        <begin position="1"/>
        <end position="28"/>
    </location>
</feature>
<feature type="transmembrane region" description="Helical" evidence="2">
    <location>
        <begin position="885"/>
        <end position="903"/>
    </location>
</feature>
<comment type="caution">
    <text evidence="1">Lacks conserved residue(s) required for the propagation of feature annotation.</text>
</comment>
<dbReference type="Gene3D" id="4.10.1240.10">
    <property type="entry name" value="GPCR, family 2, extracellular hormone receptor domain"/>
    <property type="match status" value="1"/>
</dbReference>
<dbReference type="AlphaFoldDB" id="A0A1V9X2F5"/>
<feature type="domain" description="Ig-like" evidence="4">
    <location>
        <begin position="211"/>
        <end position="311"/>
    </location>
</feature>
<evidence type="ECO:0000259" key="3">
    <source>
        <dbReference type="PROSITE" id="PS50026"/>
    </source>
</evidence>
<dbReference type="Gene3D" id="2.60.40.10">
    <property type="entry name" value="Immunoglobulins"/>
    <property type="match status" value="1"/>
</dbReference>
<organism evidence="5 6">
    <name type="scientific">Tropilaelaps mercedesae</name>
    <dbReference type="NCBI Taxonomy" id="418985"/>
    <lineage>
        <taxon>Eukaryota</taxon>
        <taxon>Metazoa</taxon>
        <taxon>Ecdysozoa</taxon>
        <taxon>Arthropoda</taxon>
        <taxon>Chelicerata</taxon>
        <taxon>Arachnida</taxon>
        <taxon>Acari</taxon>
        <taxon>Parasitiformes</taxon>
        <taxon>Mesostigmata</taxon>
        <taxon>Gamasina</taxon>
        <taxon>Dermanyssoidea</taxon>
        <taxon>Laelapidae</taxon>
        <taxon>Tropilaelaps</taxon>
    </lineage>
</organism>
<dbReference type="GO" id="GO:0004930">
    <property type="term" value="F:G protein-coupled receptor activity"/>
    <property type="evidence" value="ECO:0007669"/>
    <property type="project" value="InterPro"/>
</dbReference>
<keyword evidence="1" id="KW-1015">Disulfide bond</keyword>
<dbReference type="Gene3D" id="2.10.25.10">
    <property type="entry name" value="Laminin"/>
    <property type="match status" value="1"/>
</dbReference>
<feature type="transmembrane region" description="Helical" evidence="2">
    <location>
        <begin position="973"/>
        <end position="995"/>
    </location>
</feature>
<dbReference type="OrthoDB" id="6138650at2759"/>
<dbReference type="InterPro" id="IPR000742">
    <property type="entry name" value="EGF"/>
</dbReference>
<feature type="transmembrane region" description="Helical" evidence="2">
    <location>
        <begin position="933"/>
        <end position="953"/>
    </location>
</feature>
<dbReference type="InterPro" id="IPR036179">
    <property type="entry name" value="Ig-like_dom_sf"/>
</dbReference>
<protein>
    <submittedName>
        <fullName evidence="5">Uncharacterized protein</fullName>
    </submittedName>
</protein>
<keyword evidence="2" id="KW-0472">Membrane</keyword>
<feature type="transmembrane region" description="Helical" evidence="2">
    <location>
        <begin position="1045"/>
        <end position="1064"/>
    </location>
</feature>
<dbReference type="PROSITE" id="PS01186">
    <property type="entry name" value="EGF_2"/>
    <property type="match status" value="1"/>
</dbReference>
<dbReference type="PROSITE" id="PS00022">
    <property type="entry name" value="EGF_1"/>
    <property type="match status" value="2"/>
</dbReference>
<dbReference type="EMBL" id="MNPL01028266">
    <property type="protein sequence ID" value="OQR67588.1"/>
    <property type="molecule type" value="Genomic_DNA"/>
</dbReference>
<evidence type="ECO:0000259" key="4">
    <source>
        <dbReference type="PROSITE" id="PS50835"/>
    </source>
</evidence>
<dbReference type="PROSITE" id="PS50026">
    <property type="entry name" value="EGF_3"/>
    <property type="match status" value="2"/>
</dbReference>
<sequence length="1090" mass="121383">FNGWCLADANFTSYQCSCFAGFRGPNCQYSERCSPEKNRCNGGGCEHHIGGSTSVCLCPANYTGKVCDIRVEEDPCIAKHCPKDKRSGCGLNKQNNTRCECMAGNKLKGCVCESGYRLRNDGLNGTCEQVEFVWLQWHVNGAVYAEELRDDLLKIPYVLSVTILEVSEQKKGARFQLKVLRKQAAEVRQSLSRINKNKKGGDLKSDSFKEDDLVITALVSNKVLPVREGIEPVVLSCEFRSPEGFEVQWYKDGALINPSVGPGNLWKERGQRTRSGVYTAYLGLDRVQYVDKGLFTCEVRHGDEIRNRSLQMLIRMVPGGHVTPLAQSVQIGRRHELTCTLRVIEKVQYRWLKTTTRDEPILRGITNVGTATGLGGTDSQLRKRWVRIPPKGHLSDPEYVELLYPAYSRLVIPAVSSYTEYRCEIEDSSGTAASVCAHVFPYDNSSQFCPSEDWMGIQWNRTVLGGHDIQACHLPWGPVKGDARRRCVTQDDSGTPQWDVPDFSECAYDEIYNIRKQVLALARGYQLTTAVGALRSLQYYIESRQGGLLPGEGNHIMETLDEILDYEQGLRPGHPERLERKEALLIFLDCVAMTFSVANSVLNENFYAKLNDIIPRFVLSFMEEQPVNTEFKYKNNLFDIYARAFNVTVPSEGNVAVYEALLEDQGVAGYLVRSRDSDDSDKIILSLWVPKSLTRDYLARLEWLRNQGDRILRSKLVNFKTATKFKNSSVYFRDHDELYVNFQMVPTMNSTLSCALIAGGSEVSFSNAELNQVGPSEFSCALSLSNDQHATLVALYEGPAPVPVEPPSKNRQLLRLLCASGGLLLSLLCALSIMCSTSCWSLIKCVKWNVCLALLAMFSAALIEASPLLDEWHHNMPILTLARQFLIVVVLGQQVVVLLSLYVELYEKKLLGGNVSSSNEGAGFAEDITRAIAAPWLTTALFLGLAYGAQKIWNTDADSYWGTLESQVSVPSATFTLLTTVTVMVYTLLHFEISAASEERSKDGSISTLSTIQRGLLRRSVLVVLAVSGHGITTSGYLSDSTGNLQAITSVTLALVVFLAYTAYCETDVLYNSIWAHYRKKQEVKSMASQ</sequence>
<keyword evidence="2" id="KW-1133">Transmembrane helix</keyword>
<accession>A0A1V9X2F5</accession>
<dbReference type="PANTHER" id="PTHR45813:SF8">
    <property type="entry name" value="IG-LIKE DOMAIN-CONTAINING PROTEIN"/>
    <property type="match status" value="1"/>
</dbReference>
<dbReference type="InterPro" id="IPR003599">
    <property type="entry name" value="Ig_sub"/>
</dbReference>
<dbReference type="SUPFAM" id="SSF48726">
    <property type="entry name" value="Immunoglobulin"/>
    <property type="match status" value="1"/>
</dbReference>
<keyword evidence="6" id="KW-1185">Reference proteome</keyword>
<name>A0A1V9X2F5_9ACAR</name>
<evidence type="ECO:0000313" key="5">
    <source>
        <dbReference type="EMBL" id="OQR67588.1"/>
    </source>
</evidence>
<feature type="disulfide bond" evidence="1">
    <location>
        <begin position="58"/>
        <end position="67"/>
    </location>
</feature>
<feature type="transmembrane region" description="Helical" evidence="2">
    <location>
        <begin position="1016"/>
        <end position="1039"/>
    </location>
</feature>
<dbReference type="InParanoid" id="A0A1V9X2F5"/>
<dbReference type="Proteomes" id="UP000192247">
    <property type="component" value="Unassembled WGS sequence"/>
</dbReference>